<evidence type="ECO:0000313" key="7">
    <source>
        <dbReference type="Proteomes" id="UP000244090"/>
    </source>
</evidence>
<comment type="caution">
    <text evidence="6">The sequence shown here is derived from an EMBL/GenBank/DDBJ whole genome shotgun (WGS) entry which is preliminary data.</text>
</comment>
<accession>A0A2T6C120</accession>
<dbReference type="Proteomes" id="UP000244090">
    <property type="component" value="Unassembled WGS sequence"/>
</dbReference>
<feature type="transmembrane region" description="Helical" evidence="5">
    <location>
        <begin position="24"/>
        <end position="41"/>
    </location>
</feature>
<dbReference type="InterPro" id="IPR019109">
    <property type="entry name" value="MamF_MmsF"/>
</dbReference>
<evidence type="ECO:0000313" key="6">
    <source>
        <dbReference type="EMBL" id="PTX62024.1"/>
    </source>
</evidence>
<feature type="transmembrane region" description="Helical" evidence="5">
    <location>
        <begin position="62"/>
        <end position="83"/>
    </location>
</feature>
<reference evidence="6 7" key="1">
    <citation type="submission" date="2018-04" db="EMBL/GenBank/DDBJ databases">
        <title>Genomic Encyclopedia of Archaeal and Bacterial Type Strains, Phase II (KMG-II): from individual species to whole genera.</title>
        <authorList>
            <person name="Goeker M."/>
        </authorList>
    </citation>
    <scope>NUCLEOTIDE SEQUENCE [LARGE SCALE GENOMIC DNA]</scope>
    <source>
        <strain evidence="6 7">DSM 25731</strain>
    </source>
</reference>
<dbReference type="Pfam" id="PF09685">
    <property type="entry name" value="MamF_MmsF"/>
    <property type="match status" value="1"/>
</dbReference>
<organism evidence="6 7">
    <name type="scientific">Kordia periserrulae</name>
    <dbReference type="NCBI Taxonomy" id="701523"/>
    <lineage>
        <taxon>Bacteria</taxon>
        <taxon>Pseudomonadati</taxon>
        <taxon>Bacteroidota</taxon>
        <taxon>Flavobacteriia</taxon>
        <taxon>Flavobacteriales</taxon>
        <taxon>Flavobacteriaceae</taxon>
        <taxon>Kordia</taxon>
    </lineage>
</organism>
<gene>
    <name evidence="6" type="ORF">C8N46_103122</name>
</gene>
<name>A0A2T6C120_9FLAO</name>
<keyword evidence="3 5" id="KW-1133">Transmembrane helix</keyword>
<keyword evidence="2 5" id="KW-0812">Transmembrane</keyword>
<evidence type="ECO:0008006" key="8">
    <source>
        <dbReference type="Google" id="ProtNLM"/>
    </source>
</evidence>
<dbReference type="RefSeq" id="WP_108114255.1">
    <property type="nucleotide sequence ID" value="NZ_QBKT01000003.1"/>
</dbReference>
<evidence type="ECO:0000256" key="5">
    <source>
        <dbReference type="SAM" id="Phobius"/>
    </source>
</evidence>
<keyword evidence="4 5" id="KW-0472">Membrane</keyword>
<protein>
    <recommendedName>
        <fullName evidence="8">Tic20 family protein</fullName>
    </recommendedName>
</protein>
<evidence type="ECO:0000256" key="1">
    <source>
        <dbReference type="ARBA" id="ARBA00004141"/>
    </source>
</evidence>
<comment type="subcellular location">
    <subcellularLocation>
        <location evidence="1">Membrane</location>
        <topology evidence="1">Multi-pass membrane protein</topology>
    </subcellularLocation>
</comment>
<feature type="transmembrane region" description="Helical" evidence="5">
    <location>
        <begin position="103"/>
        <end position="136"/>
    </location>
</feature>
<sequence length="154" mass="17743">MESTLTNHDKNVATVLHVSAFSKYFFPLGNFILPIIFWTMYKKDSEFIDHHGKEVINFQLSLLCYKIAAVVLSIPFFIAFGIHNVNTWDLFWFHDIDINVENGIRIFGMSLVGIITGLGALLFFAVNITYTIVAAMKANEGERYKYPFTFRFIK</sequence>
<dbReference type="OrthoDB" id="9808930at2"/>
<evidence type="ECO:0000256" key="4">
    <source>
        <dbReference type="ARBA" id="ARBA00023136"/>
    </source>
</evidence>
<dbReference type="AlphaFoldDB" id="A0A2T6C120"/>
<evidence type="ECO:0000256" key="2">
    <source>
        <dbReference type="ARBA" id="ARBA00022692"/>
    </source>
</evidence>
<keyword evidence="7" id="KW-1185">Reference proteome</keyword>
<evidence type="ECO:0000256" key="3">
    <source>
        <dbReference type="ARBA" id="ARBA00022989"/>
    </source>
</evidence>
<dbReference type="EMBL" id="QBKT01000003">
    <property type="protein sequence ID" value="PTX62024.1"/>
    <property type="molecule type" value="Genomic_DNA"/>
</dbReference>
<proteinExistence type="predicted"/>